<dbReference type="InterPro" id="IPR038352">
    <property type="entry name" value="Imelysin_sf"/>
</dbReference>
<evidence type="ECO:0000259" key="4">
    <source>
        <dbReference type="Pfam" id="PF09375"/>
    </source>
</evidence>
<dbReference type="Proteomes" id="UP001168380">
    <property type="component" value="Unassembled WGS sequence"/>
</dbReference>
<dbReference type="RefSeq" id="WP_302711119.1">
    <property type="nucleotide sequence ID" value="NZ_JAULRT010000032.1"/>
</dbReference>
<dbReference type="InterPro" id="IPR018976">
    <property type="entry name" value="Imelysin-like"/>
</dbReference>
<evidence type="ECO:0000256" key="1">
    <source>
        <dbReference type="ARBA" id="ARBA00004196"/>
    </source>
</evidence>
<organism evidence="5 6">
    <name type="scientific">Gilvimarinus algae</name>
    <dbReference type="NCBI Taxonomy" id="3058037"/>
    <lineage>
        <taxon>Bacteria</taxon>
        <taxon>Pseudomonadati</taxon>
        <taxon>Pseudomonadota</taxon>
        <taxon>Gammaproteobacteria</taxon>
        <taxon>Cellvibrionales</taxon>
        <taxon>Cellvibrionaceae</taxon>
        <taxon>Gilvimarinus</taxon>
    </lineage>
</organism>
<evidence type="ECO:0000256" key="2">
    <source>
        <dbReference type="ARBA" id="ARBA00022729"/>
    </source>
</evidence>
<feature type="region of interest" description="Disordered" evidence="3">
    <location>
        <begin position="310"/>
        <end position="348"/>
    </location>
</feature>
<keyword evidence="2" id="KW-0732">Signal</keyword>
<evidence type="ECO:0000313" key="6">
    <source>
        <dbReference type="Proteomes" id="UP001168380"/>
    </source>
</evidence>
<reference evidence="5" key="1">
    <citation type="submission" date="2023-07" db="EMBL/GenBank/DDBJ databases">
        <title>Gilvimarinus algae sp. nov., isolated from the surface of Kelp.</title>
        <authorList>
            <person name="Sun Y.Y."/>
            <person name="Gong Y."/>
            <person name="Du Z.J."/>
        </authorList>
    </citation>
    <scope>NUCLEOTIDE SEQUENCE</scope>
    <source>
        <strain evidence="5">SDUM040014</strain>
    </source>
</reference>
<proteinExistence type="predicted"/>
<name>A0ABT8TEA0_9GAMM</name>
<feature type="compositionally biased region" description="Polar residues" evidence="3">
    <location>
        <begin position="316"/>
        <end position="333"/>
    </location>
</feature>
<gene>
    <name evidence="5" type="ORF">QWI16_02350</name>
</gene>
<evidence type="ECO:0000256" key="3">
    <source>
        <dbReference type="SAM" id="MobiDB-lite"/>
    </source>
</evidence>
<protein>
    <submittedName>
        <fullName evidence="5">Imelysin family protein</fullName>
    </submittedName>
</protein>
<evidence type="ECO:0000313" key="5">
    <source>
        <dbReference type="EMBL" id="MDO3380996.1"/>
    </source>
</evidence>
<dbReference type="EMBL" id="JAULRT010000032">
    <property type="protein sequence ID" value="MDO3380996.1"/>
    <property type="molecule type" value="Genomic_DNA"/>
</dbReference>
<sequence>MPALSPEQASQFSLTLWQRAGDSLVEFTQACNIAHASNLAFLEAPTDTHLQAAQERWQSLHEQWLGTAPVTALADTSPDLFAELSDTLAAIDAYPIAAGYLDAVQGYPFSGIVNDITLDINRTNLREQHGLTSSYEASLGLHVLEFLLFGEQGERQAGDYTKATSGTDSLDAHDRPENRRRELLRLVSRLLCDDASELAQRWQSPGSESARIYNRLPPDSRLQLWRRALVHAFASTEVSASHCEFASNCPTNPLLAEGVRRFIQGSNNGAAIPLIGDINRLSEQLHTLAQLPLTEPTDAEQTEQALLEAIIDTLSADPQTPGQTPLSDSSSRQSPDEPGDPAPDPAAE</sequence>
<accession>A0ABT8TEA0</accession>
<comment type="caution">
    <text evidence="5">The sequence shown here is derived from an EMBL/GenBank/DDBJ whole genome shotgun (WGS) entry which is preliminary data.</text>
</comment>
<keyword evidence="6" id="KW-1185">Reference proteome</keyword>
<comment type="subcellular location">
    <subcellularLocation>
        <location evidence="1">Cell envelope</location>
    </subcellularLocation>
</comment>
<feature type="domain" description="Imelysin-like" evidence="4">
    <location>
        <begin position="39"/>
        <end position="207"/>
    </location>
</feature>
<dbReference type="Pfam" id="PF09375">
    <property type="entry name" value="Peptidase_M75"/>
    <property type="match status" value="1"/>
</dbReference>
<dbReference type="Gene3D" id="1.20.1420.20">
    <property type="entry name" value="M75 peptidase, HXXE motif"/>
    <property type="match status" value="1"/>
</dbReference>